<comment type="caution">
    <text evidence="2">The sequence shown here is derived from an EMBL/GenBank/DDBJ whole genome shotgun (WGS) entry which is preliminary data.</text>
</comment>
<sequence length="434" mass="49084">MALLSRPEIAAWLNASLEASGFRQLEPLPLRIWKEAVRAGKNALPPGFFGLLWERLTHKTAGPHRERTGLPAEDELLTRLTRLPGFEHLEGLFILRGARPSEDFIAGVLAQVIDRLPGFHHAVVQMASLDLEHVLDHPTAPDPAFPATRHLQTIYQDALSRLAAAPLTLTPTDLFEIGHPHLFRSPADRTFYRRMMAAVNGLAHWATGVFTLKEESATVVAQFGEPQILPLGGYDSLTTKGDISSLLSSELGFIDEEMEVDLFDLKYCENQLLYFKREEGAVFRIRRDITVDLELTPFFEHERHLGLLFAWCFVLADRLMETFVKDAVRLFFQFRGFMPSAFREACAFFRFFLEEKGIFKRIFLSAHGDPPADFQSPRTQGWKLGGPPDPRVKHIPFSFPQTDAFAAADPREQEQELGLSIVQILKQMIGHADR</sequence>
<feature type="domain" description="FtsH ternary systems vWA" evidence="1">
    <location>
        <begin position="230"/>
        <end position="294"/>
    </location>
</feature>
<organism evidence="2 3">
    <name type="scientific">Candidatus Ozemobacter sibiricus</name>
    <dbReference type="NCBI Taxonomy" id="2268124"/>
    <lineage>
        <taxon>Bacteria</taxon>
        <taxon>Candidatus Ozemobacteria</taxon>
        <taxon>Candidatus Ozemobacterales</taxon>
        <taxon>Candidatus Ozemobacteraceae</taxon>
        <taxon>Candidatus Ozemobacter</taxon>
    </lineage>
</organism>
<dbReference type="InterPro" id="IPR045477">
    <property type="entry name" value="ivWA"/>
</dbReference>
<evidence type="ECO:0000313" key="2">
    <source>
        <dbReference type="EMBL" id="RCK81655.1"/>
    </source>
</evidence>
<protein>
    <recommendedName>
        <fullName evidence="1">FtsH ternary systems vWA domain-containing protein</fullName>
    </recommendedName>
</protein>
<reference evidence="2 3" key="1">
    <citation type="submission" date="2018-05" db="EMBL/GenBank/DDBJ databases">
        <title>A metagenomic window into the 2 km-deep terrestrial subsurface aquifer revealed taxonomically and functionally diverse microbial community comprising novel uncultured bacterial lineages.</title>
        <authorList>
            <person name="Kadnikov V.V."/>
            <person name="Mardanov A.V."/>
            <person name="Beletsky A.V."/>
            <person name="Banks D."/>
            <person name="Pimenov N.V."/>
            <person name="Frank Y.A."/>
            <person name="Karnachuk O.V."/>
            <person name="Ravin N.V."/>
        </authorList>
    </citation>
    <scope>NUCLEOTIDE SEQUENCE [LARGE SCALE GENOMIC DNA]</scope>
    <source>
        <strain evidence="2">BY5</strain>
    </source>
</reference>
<dbReference type="EMBL" id="QOQW01000001">
    <property type="protein sequence ID" value="RCK81655.1"/>
    <property type="molecule type" value="Genomic_DNA"/>
</dbReference>
<dbReference type="Proteomes" id="UP000252355">
    <property type="component" value="Unassembled WGS sequence"/>
</dbReference>
<dbReference type="AlphaFoldDB" id="A0A367ZU29"/>
<evidence type="ECO:0000313" key="3">
    <source>
        <dbReference type="Proteomes" id="UP000252355"/>
    </source>
</evidence>
<proteinExistence type="predicted"/>
<evidence type="ECO:0000259" key="1">
    <source>
        <dbReference type="Pfam" id="PF19997"/>
    </source>
</evidence>
<accession>A0A367ZU29</accession>
<gene>
    <name evidence="2" type="ORF">OZSIB_0789</name>
</gene>
<name>A0A367ZU29_9BACT</name>
<dbReference type="Pfam" id="PF19997">
    <property type="entry name" value="ivWA"/>
    <property type="match status" value="1"/>
</dbReference>